<evidence type="ECO:0000313" key="2">
    <source>
        <dbReference type="Proteomes" id="UP001497623"/>
    </source>
</evidence>
<gene>
    <name evidence="1" type="ORF">MNOR_LOCUS37359</name>
</gene>
<dbReference type="EMBL" id="CAXKWB010074576">
    <property type="protein sequence ID" value="CAL4198343.1"/>
    <property type="molecule type" value="Genomic_DNA"/>
</dbReference>
<dbReference type="SUPFAM" id="SSF50891">
    <property type="entry name" value="Cyclophilin-like"/>
    <property type="match status" value="1"/>
</dbReference>
<sequence length="268" mass="29018">MRSITAWALDHMATNGTIDVAKNFNKEEKTKEMLDVLKVVCSVLKPHEVSEETVVAYAVQDEIVTGGKRRAALLTLDGRWLHLHHLKDAPPPPHAITLPYNAIRDLVETGSGLCFLDLGWPGSTRGRLHVRLLGNTGRALQFIYLCTGEKGPSYAHTNFTALKNKGRHGEWLAGGDYDGKCAAPLVDGLTEGGEYQKPKVAGLVGGVYAKGSNRNGLFGIWVREEANPKPCDLGFAKVEHGLAVLKSAAGYSNIKEVKILDCGVVIPL</sequence>
<proteinExistence type="predicted"/>
<reference evidence="1 2" key="1">
    <citation type="submission" date="2024-05" db="EMBL/GenBank/DDBJ databases">
        <authorList>
            <person name="Wallberg A."/>
        </authorList>
    </citation>
    <scope>NUCLEOTIDE SEQUENCE [LARGE SCALE GENOMIC DNA]</scope>
</reference>
<dbReference type="Proteomes" id="UP001497623">
    <property type="component" value="Unassembled WGS sequence"/>
</dbReference>
<protein>
    <submittedName>
        <fullName evidence="1">Uncharacterized protein</fullName>
    </submittedName>
</protein>
<accession>A0AAV2SGR4</accession>
<comment type="caution">
    <text evidence="1">The sequence shown here is derived from an EMBL/GenBank/DDBJ whole genome shotgun (WGS) entry which is preliminary data.</text>
</comment>
<name>A0AAV2SGR4_MEGNR</name>
<keyword evidence="2" id="KW-1185">Reference proteome</keyword>
<organism evidence="1 2">
    <name type="scientific">Meganyctiphanes norvegica</name>
    <name type="common">Northern krill</name>
    <name type="synonym">Thysanopoda norvegica</name>
    <dbReference type="NCBI Taxonomy" id="48144"/>
    <lineage>
        <taxon>Eukaryota</taxon>
        <taxon>Metazoa</taxon>
        <taxon>Ecdysozoa</taxon>
        <taxon>Arthropoda</taxon>
        <taxon>Crustacea</taxon>
        <taxon>Multicrustacea</taxon>
        <taxon>Malacostraca</taxon>
        <taxon>Eumalacostraca</taxon>
        <taxon>Eucarida</taxon>
        <taxon>Euphausiacea</taxon>
        <taxon>Euphausiidae</taxon>
        <taxon>Meganyctiphanes</taxon>
    </lineage>
</organism>
<evidence type="ECO:0000313" key="1">
    <source>
        <dbReference type="EMBL" id="CAL4198343.1"/>
    </source>
</evidence>
<dbReference type="AlphaFoldDB" id="A0AAV2SGR4"/>
<dbReference type="InterPro" id="IPR029000">
    <property type="entry name" value="Cyclophilin-like_dom_sf"/>
</dbReference>